<reference evidence="2 3" key="1">
    <citation type="submission" date="2017-06" db="EMBL/GenBank/DDBJ databases">
        <authorList>
            <person name="Kim H.J."/>
            <person name="Triplett B.A."/>
        </authorList>
    </citation>
    <scope>NUCLEOTIDE SEQUENCE [LARGE SCALE GENOMIC DNA]</scope>
    <source>
        <strain evidence="2 3">DSM 22179</strain>
    </source>
</reference>
<accession>A0A212U084</accession>
<dbReference type="AlphaFoldDB" id="A0A212U084"/>
<evidence type="ECO:0000313" key="3">
    <source>
        <dbReference type="Proteomes" id="UP000198122"/>
    </source>
</evidence>
<feature type="transmembrane region" description="Helical" evidence="1">
    <location>
        <begin position="59"/>
        <end position="79"/>
    </location>
</feature>
<sequence>MTRMNIPWLLAALFGSAAVSLGGQGLLVVGAVCLVVSLLAGLAFVSGRTKGEPRGADRFVAIVPPVLTALAALAAWRATDLPWPALWALAAVPLVAWLLPWRIGKHQPELRGS</sequence>
<name>A0A212U084_9MICO</name>
<keyword evidence="1" id="KW-0812">Transmembrane</keyword>
<proteinExistence type="predicted"/>
<feature type="transmembrane region" description="Helical" evidence="1">
    <location>
        <begin position="28"/>
        <end position="47"/>
    </location>
</feature>
<evidence type="ECO:0000256" key="1">
    <source>
        <dbReference type="SAM" id="Phobius"/>
    </source>
</evidence>
<dbReference type="Proteomes" id="UP000198122">
    <property type="component" value="Unassembled WGS sequence"/>
</dbReference>
<dbReference type="RefSeq" id="WP_088818525.1">
    <property type="nucleotide sequence ID" value="NZ_FYEZ01000002.1"/>
</dbReference>
<evidence type="ECO:0000313" key="2">
    <source>
        <dbReference type="EMBL" id="SNC71663.1"/>
    </source>
</evidence>
<keyword evidence="1" id="KW-1133">Transmembrane helix</keyword>
<dbReference type="EMBL" id="FYEZ01000002">
    <property type="protein sequence ID" value="SNC71663.1"/>
    <property type="molecule type" value="Genomic_DNA"/>
</dbReference>
<keyword evidence="3" id="KW-1185">Reference proteome</keyword>
<keyword evidence="1" id="KW-0472">Membrane</keyword>
<protein>
    <submittedName>
        <fullName evidence="2">Uncharacterized protein</fullName>
    </submittedName>
</protein>
<organism evidence="2 3">
    <name type="scientific">Kytococcus aerolatus</name>
    <dbReference type="NCBI Taxonomy" id="592308"/>
    <lineage>
        <taxon>Bacteria</taxon>
        <taxon>Bacillati</taxon>
        <taxon>Actinomycetota</taxon>
        <taxon>Actinomycetes</taxon>
        <taxon>Micrococcales</taxon>
        <taxon>Kytococcaceae</taxon>
        <taxon>Kytococcus</taxon>
    </lineage>
</organism>
<feature type="transmembrane region" description="Helical" evidence="1">
    <location>
        <begin position="85"/>
        <end position="103"/>
    </location>
</feature>
<gene>
    <name evidence="2" type="ORF">SAMN05445756_1575</name>
</gene>